<comment type="caution">
    <text evidence="20">The sequence shown here is derived from an EMBL/GenBank/DDBJ whole genome shotgun (WGS) entry which is preliminary data.</text>
</comment>
<evidence type="ECO:0000256" key="17">
    <source>
        <dbReference type="ARBA" id="ARBA00023264"/>
    </source>
</evidence>
<dbReference type="PANTHER" id="PTHR46382">
    <property type="entry name" value="PHOSPHATIDATE CYTIDYLYLTRANSFERASE"/>
    <property type="match status" value="1"/>
</dbReference>
<keyword evidence="9" id="KW-0444">Lipid biosynthesis</keyword>
<evidence type="ECO:0000256" key="18">
    <source>
        <dbReference type="RuleBase" id="RU003938"/>
    </source>
</evidence>
<keyword evidence="21" id="KW-1185">Reference proteome</keyword>
<keyword evidence="17" id="KW-1208">Phospholipid metabolism</keyword>
<comment type="similarity">
    <text evidence="5 18">Belongs to the CDS family.</text>
</comment>
<dbReference type="Pfam" id="PF01148">
    <property type="entry name" value="CTP_transf_1"/>
    <property type="match status" value="1"/>
</dbReference>
<dbReference type="RefSeq" id="WP_353302122.1">
    <property type="nucleotide sequence ID" value="NZ_BAABWN010000003.1"/>
</dbReference>
<evidence type="ECO:0000256" key="10">
    <source>
        <dbReference type="ARBA" id="ARBA00022679"/>
    </source>
</evidence>
<evidence type="ECO:0000256" key="9">
    <source>
        <dbReference type="ARBA" id="ARBA00022516"/>
    </source>
</evidence>
<dbReference type="EC" id="2.7.7.41" evidence="6 18"/>
<keyword evidence="10 18" id="KW-0808">Transferase</keyword>
<keyword evidence="15 19" id="KW-0472">Membrane</keyword>
<comment type="subcellular location">
    <subcellularLocation>
        <location evidence="2">Cell membrane</location>
        <topology evidence="2">Multi-pass membrane protein</topology>
    </subcellularLocation>
</comment>
<keyword evidence="11 18" id="KW-0812">Transmembrane</keyword>
<proteinExistence type="inferred from homology"/>
<evidence type="ECO:0000256" key="3">
    <source>
        <dbReference type="ARBA" id="ARBA00005119"/>
    </source>
</evidence>
<accession>A0ABQ0A779</accession>
<dbReference type="InterPro" id="IPR000374">
    <property type="entry name" value="PC_trans"/>
</dbReference>
<organism evidence="20 21">
    <name type="scientific">Sessilibacter corallicola</name>
    <dbReference type="NCBI Taxonomy" id="2904075"/>
    <lineage>
        <taxon>Bacteria</taxon>
        <taxon>Pseudomonadati</taxon>
        <taxon>Pseudomonadota</taxon>
        <taxon>Gammaproteobacteria</taxon>
        <taxon>Cellvibrionales</taxon>
        <taxon>Cellvibrionaceae</taxon>
        <taxon>Sessilibacter</taxon>
    </lineage>
</organism>
<evidence type="ECO:0000256" key="19">
    <source>
        <dbReference type="SAM" id="Phobius"/>
    </source>
</evidence>
<evidence type="ECO:0000256" key="12">
    <source>
        <dbReference type="ARBA" id="ARBA00022695"/>
    </source>
</evidence>
<comment type="catalytic activity">
    <reaction evidence="1 18">
        <text>a 1,2-diacyl-sn-glycero-3-phosphate + CTP + H(+) = a CDP-1,2-diacyl-sn-glycerol + diphosphate</text>
        <dbReference type="Rhea" id="RHEA:16229"/>
        <dbReference type="ChEBI" id="CHEBI:15378"/>
        <dbReference type="ChEBI" id="CHEBI:33019"/>
        <dbReference type="ChEBI" id="CHEBI:37563"/>
        <dbReference type="ChEBI" id="CHEBI:58332"/>
        <dbReference type="ChEBI" id="CHEBI:58608"/>
        <dbReference type="EC" id="2.7.7.41"/>
    </reaction>
</comment>
<evidence type="ECO:0000256" key="15">
    <source>
        <dbReference type="ARBA" id="ARBA00023136"/>
    </source>
</evidence>
<feature type="transmembrane region" description="Helical" evidence="19">
    <location>
        <begin position="54"/>
        <end position="73"/>
    </location>
</feature>
<feature type="transmembrane region" description="Helical" evidence="19">
    <location>
        <begin position="117"/>
        <end position="137"/>
    </location>
</feature>
<feature type="transmembrane region" description="Helical" evidence="19">
    <location>
        <begin position="85"/>
        <end position="105"/>
    </location>
</feature>
<comment type="pathway">
    <text evidence="4">Lipid metabolism.</text>
</comment>
<evidence type="ECO:0000256" key="5">
    <source>
        <dbReference type="ARBA" id="ARBA00010185"/>
    </source>
</evidence>
<keyword evidence="8" id="KW-1003">Cell membrane</keyword>
<evidence type="ECO:0000313" key="21">
    <source>
        <dbReference type="Proteomes" id="UP001465153"/>
    </source>
</evidence>
<dbReference type="PANTHER" id="PTHR46382:SF1">
    <property type="entry name" value="PHOSPHATIDATE CYTIDYLYLTRANSFERASE"/>
    <property type="match status" value="1"/>
</dbReference>
<gene>
    <name evidence="20" type="ORF">NBRC116591_13220</name>
</gene>
<name>A0ABQ0A779_9GAMM</name>
<evidence type="ECO:0000313" key="20">
    <source>
        <dbReference type="EMBL" id="GAA6167512.1"/>
    </source>
</evidence>
<evidence type="ECO:0000256" key="13">
    <source>
        <dbReference type="ARBA" id="ARBA00022989"/>
    </source>
</evidence>
<feature type="transmembrane region" description="Helical" evidence="19">
    <location>
        <begin position="185"/>
        <end position="204"/>
    </location>
</feature>
<evidence type="ECO:0000256" key="2">
    <source>
        <dbReference type="ARBA" id="ARBA00004651"/>
    </source>
</evidence>
<evidence type="ECO:0000256" key="16">
    <source>
        <dbReference type="ARBA" id="ARBA00023209"/>
    </source>
</evidence>
<dbReference type="Proteomes" id="UP001465153">
    <property type="component" value="Unassembled WGS sequence"/>
</dbReference>
<comment type="pathway">
    <text evidence="3 18">Phospholipid metabolism; CDP-diacylglycerol biosynthesis; CDP-diacylglycerol from sn-glycerol 3-phosphate: step 3/3.</text>
</comment>
<evidence type="ECO:0000256" key="4">
    <source>
        <dbReference type="ARBA" id="ARBA00005189"/>
    </source>
</evidence>
<feature type="transmembrane region" description="Helical" evidence="19">
    <location>
        <begin position="12"/>
        <end position="42"/>
    </location>
</feature>
<evidence type="ECO:0000256" key="11">
    <source>
        <dbReference type="ARBA" id="ARBA00022692"/>
    </source>
</evidence>
<evidence type="ECO:0000256" key="1">
    <source>
        <dbReference type="ARBA" id="ARBA00001698"/>
    </source>
</evidence>
<protein>
    <recommendedName>
        <fullName evidence="7 18">Phosphatidate cytidylyltransferase</fullName>
        <ecNumber evidence="6 18">2.7.7.41</ecNumber>
    </recommendedName>
</protein>
<keyword evidence="13 19" id="KW-1133">Transmembrane helix</keyword>
<evidence type="ECO:0000256" key="6">
    <source>
        <dbReference type="ARBA" id="ARBA00012487"/>
    </source>
</evidence>
<evidence type="ECO:0000256" key="7">
    <source>
        <dbReference type="ARBA" id="ARBA00019373"/>
    </source>
</evidence>
<keyword evidence="16" id="KW-0594">Phospholipid biosynthesis</keyword>
<evidence type="ECO:0000256" key="8">
    <source>
        <dbReference type="ARBA" id="ARBA00022475"/>
    </source>
</evidence>
<dbReference type="EMBL" id="BAABWN010000003">
    <property type="protein sequence ID" value="GAA6167512.1"/>
    <property type="molecule type" value="Genomic_DNA"/>
</dbReference>
<evidence type="ECO:0000256" key="14">
    <source>
        <dbReference type="ARBA" id="ARBA00023098"/>
    </source>
</evidence>
<reference evidence="20 21" key="1">
    <citation type="submission" date="2024-04" db="EMBL/GenBank/DDBJ databases">
        <title>Draft genome sequence of Sessilibacter corallicola NBRC 116591.</title>
        <authorList>
            <person name="Miyakawa T."/>
            <person name="Kusuya Y."/>
            <person name="Miura T."/>
        </authorList>
    </citation>
    <scope>NUCLEOTIDE SEQUENCE [LARGE SCALE GENOMIC DNA]</scope>
    <source>
        <strain evidence="20 21">KU-00831-HH</strain>
    </source>
</reference>
<feature type="transmembrane region" description="Helical" evidence="19">
    <location>
        <begin position="259"/>
        <end position="279"/>
    </location>
</feature>
<keyword evidence="14" id="KW-0443">Lipid metabolism</keyword>
<keyword evidence="12 18" id="KW-0548">Nucleotidyltransferase</keyword>
<sequence length="280" mass="30357">MLKERVTSAIIMALVFIAALFSKVGFMIFVTLGTAVAAWEWAALAGLTRRHRKFSYVCFLFVVVSLCAVLVGMDDNLEGIAHSKLSYFVVIAMAWWLVALAMVKGYPASTSFWGRPWTILLIGVFVLVPTWIGLIFLRSQEYGIWLILLLVSIVASADIGAYFVGRKFGKTRLAETVSPAKSWEGVFGGLAAAILLALIVGQLWLPDQRFSLLLLAIPTACISVLGDLLESMVKRHRGVKDSGLLFPGHGGVLDRVDGITAAVPVFTLMILVLGIGISAL</sequence>
<dbReference type="PROSITE" id="PS01315">
    <property type="entry name" value="CDS"/>
    <property type="match status" value="1"/>
</dbReference>
<dbReference type="GO" id="GO:0016779">
    <property type="term" value="F:nucleotidyltransferase activity"/>
    <property type="evidence" value="ECO:0007669"/>
    <property type="project" value="UniProtKB-KW"/>
</dbReference>
<feature type="transmembrane region" description="Helical" evidence="19">
    <location>
        <begin position="143"/>
        <end position="164"/>
    </location>
</feature>